<keyword evidence="5" id="KW-1185">Reference proteome</keyword>
<dbReference type="PANTHER" id="PTHR41248">
    <property type="entry name" value="NORD PROTEIN"/>
    <property type="match status" value="1"/>
</dbReference>
<protein>
    <submittedName>
        <fullName evidence="3">MorD protein</fullName>
    </submittedName>
</protein>
<evidence type="ECO:0000259" key="2">
    <source>
        <dbReference type="PROSITE" id="PS50234"/>
    </source>
</evidence>
<feature type="region of interest" description="Disordered" evidence="1">
    <location>
        <begin position="195"/>
        <end position="237"/>
    </location>
</feature>
<feature type="domain" description="VWFA" evidence="2">
    <location>
        <begin position="333"/>
        <end position="514"/>
    </location>
</feature>
<dbReference type="Gene3D" id="3.40.50.410">
    <property type="entry name" value="von Willebrand factor, type A domain"/>
    <property type="match status" value="1"/>
</dbReference>
<dbReference type="AlphaFoldDB" id="A0AA41XTY3"/>
<proteinExistence type="predicted"/>
<accession>A0AA41XTY3</accession>
<dbReference type="Proteomes" id="UP001141650">
    <property type="component" value="Unassembled WGS sequence"/>
</dbReference>
<dbReference type="EMBL" id="JACKVH010000017">
    <property type="protein sequence ID" value="MCV7381197.1"/>
    <property type="molecule type" value="Genomic_DNA"/>
</dbReference>
<evidence type="ECO:0000313" key="4">
    <source>
        <dbReference type="EMBL" id="OQZ91025.1"/>
    </source>
</evidence>
<dbReference type="InterPro" id="IPR036465">
    <property type="entry name" value="vWFA_dom_sf"/>
</dbReference>
<name>A0AA41XTY3_9MYCO</name>
<dbReference type="InterPro" id="IPR051928">
    <property type="entry name" value="NorD/CobT"/>
</dbReference>
<dbReference type="EMBL" id="MVHD01000013">
    <property type="protein sequence ID" value="OQZ91025.1"/>
    <property type="molecule type" value="Genomic_DNA"/>
</dbReference>
<reference evidence="3" key="2">
    <citation type="submission" date="2020-07" db="EMBL/GenBank/DDBJ databases">
        <authorList>
            <person name="Pettersson B.M.F."/>
            <person name="Behra P.R.K."/>
            <person name="Ramesh M."/>
            <person name="Das S."/>
            <person name="Dasgupta S."/>
            <person name="Kirsebom L.A."/>
        </authorList>
    </citation>
    <scope>NUCLEOTIDE SEQUENCE</scope>
    <source>
        <strain evidence="3">CCUG 55640</strain>
    </source>
</reference>
<reference evidence="4 5" key="1">
    <citation type="submission" date="2017-02" db="EMBL/GenBank/DDBJ databases">
        <title>The new phylogeny of genus Mycobacterium.</title>
        <authorList>
            <person name="Tortoli E."/>
            <person name="Trovato A."/>
            <person name="Cirillo D.M."/>
        </authorList>
    </citation>
    <scope>NUCLEOTIDE SEQUENCE [LARGE SCALE GENOMIC DNA]</scope>
    <source>
        <strain evidence="4 5">DSM 45230</strain>
    </source>
</reference>
<sequence length="517" mass="57003">MADCSDAGAMAVERSCAVTAVAFSEGRREGARLVTGERRAFGLNGSLAFVHVPYPAPDLGPDSAKPGWTRRTLTCGVAMQCSPSKERITDYRLNELSTRELCALTLVEAGVALGWMARRWPGLLPELRRAVPDLCARDADLGAVEMLNLAISLARTTRALTVHPLLGGLPAAHTTPRGLADNLRRRFGRMPWTSTQKRLPQPYSVPVGGDGGIRNPNLPPPSRPQDDDAGVSPENRPGIPYPEWNMWTQRFLPDHVAVLERAHARPMRDPAPVTVDVRKWFEEHTHRAMTNRREDGSDLDVDQYVSHYIDLATGEAGEPRIFRELLPSGRDVATALLLDGSSSLGVHGGRIFRLELTCADALSRAMTLARERHGVFVFTGNTRHRVEVHCLKDFEDRRFVPPSGLGLRTSGYTRLGAPLRHLTSRLLAQRSERRLLIVIGDGLISDEGYEGRYAWADVAHAVEEAGDAGVSMYYVGVGPARVDPLPDVFGPRRSQRIRRVEDLPRVLAHVHRQLVAA</sequence>
<dbReference type="PROSITE" id="PS50234">
    <property type="entry name" value="VWFA"/>
    <property type="match status" value="1"/>
</dbReference>
<evidence type="ECO:0000313" key="6">
    <source>
        <dbReference type="Proteomes" id="UP001141650"/>
    </source>
</evidence>
<comment type="caution">
    <text evidence="3">The sequence shown here is derived from an EMBL/GenBank/DDBJ whole genome shotgun (WGS) entry which is preliminary data.</text>
</comment>
<dbReference type="PANTHER" id="PTHR41248:SF1">
    <property type="entry name" value="NORD PROTEIN"/>
    <property type="match status" value="1"/>
</dbReference>
<dbReference type="SUPFAM" id="SSF53300">
    <property type="entry name" value="vWA-like"/>
    <property type="match status" value="1"/>
</dbReference>
<dbReference type="InterPro" id="IPR002035">
    <property type="entry name" value="VWF_A"/>
</dbReference>
<organism evidence="3 6">
    <name type="scientific">Mycobacterium alsense</name>
    <dbReference type="NCBI Taxonomy" id="324058"/>
    <lineage>
        <taxon>Bacteria</taxon>
        <taxon>Bacillati</taxon>
        <taxon>Actinomycetota</taxon>
        <taxon>Actinomycetes</taxon>
        <taxon>Mycobacteriales</taxon>
        <taxon>Mycobacteriaceae</taxon>
        <taxon>Mycobacterium</taxon>
    </lineage>
</organism>
<evidence type="ECO:0000256" key="1">
    <source>
        <dbReference type="SAM" id="MobiDB-lite"/>
    </source>
</evidence>
<dbReference type="RefSeq" id="WP_083137902.1">
    <property type="nucleotide sequence ID" value="NZ_JACKVH010000017.1"/>
</dbReference>
<dbReference type="Proteomes" id="UP000192319">
    <property type="component" value="Unassembled WGS sequence"/>
</dbReference>
<gene>
    <name evidence="4" type="ORF">BST11_10455</name>
    <name evidence="3" type="ORF">H7K38_21450</name>
</gene>
<reference evidence="3" key="3">
    <citation type="journal article" date="2022" name="BMC Genomics">
        <title>Comparative genome analysis of mycobacteria focusing on tRNA and non-coding RNA.</title>
        <authorList>
            <person name="Behra P.R.K."/>
            <person name="Pettersson B.M.F."/>
            <person name="Ramesh M."/>
            <person name="Das S."/>
            <person name="Dasgupta S."/>
            <person name="Kirsebom L.A."/>
        </authorList>
    </citation>
    <scope>NUCLEOTIDE SEQUENCE</scope>
    <source>
        <strain evidence="3">CCUG 55640</strain>
    </source>
</reference>
<evidence type="ECO:0000313" key="5">
    <source>
        <dbReference type="Proteomes" id="UP000192319"/>
    </source>
</evidence>
<evidence type="ECO:0000313" key="3">
    <source>
        <dbReference type="EMBL" id="MCV7381197.1"/>
    </source>
</evidence>